<dbReference type="Pfam" id="PF02518">
    <property type="entry name" value="HATPase_c"/>
    <property type="match status" value="1"/>
</dbReference>
<keyword evidence="4" id="KW-0808">Transferase</keyword>
<dbReference type="SUPFAM" id="SSF55785">
    <property type="entry name" value="PYP-like sensor domain (PAS domain)"/>
    <property type="match status" value="2"/>
</dbReference>
<comment type="caution">
    <text evidence="9">The sequence shown here is derived from an EMBL/GenBank/DDBJ whole genome shotgun (WGS) entry which is preliminary data.</text>
</comment>
<dbReference type="InterPro" id="IPR000014">
    <property type="entry name" value="PAS"/>
</dbReference>
<feature type="modified residue" description="4-aspartylphosphate" evidence="6">
    <location>
        <position position="750"/>
    </location>
</feature>
<dbReference type="InterPro" id="IPR011006">
    <property type="entry name" value="CheY-like_superfamily"/>
</dbReference>
<accession>A0ABW0MSE9</accession>
<reference evidence="10" key="1">
    <citation type="journal article" date="2019" name="Int. J. Syst. Evol. Microbiol.">
        <title>The Global Catalogue of Microorganisms (GCM) 10K type strain sequencing project: providing services to taxonomists for standard genome sequencing and annotation.</title>
        <authorList>
            <consortium name="The Broad Institute Genomics Platform"/>
            <consortium name="The Broad Institute Genome Sequencing Center for Infectious Disease"/>
            <person name="Wu L."/>
            <person name="Ma J."/>
        </authorList>
    </citation>
    <scope>NUCLEOTIDE SEQUENCE [LARGE SCALE GENOMIC DNA]</scope>
    <source>
        <strain evidence="10">CCUG 43111</strain>
    </source>
</reference>
<feature type="domain" description="Response regulatory" evidence="8">
    <location>
        <begin position="701"/>
        <end position="817"/>
    </location>
</feature>
<dbReference type="InterPro" id="IPR036890">
    <property type="entry name" value="HATPase_C_sf"/>
</dbReference>
<dbReference type="InterPro" id="IPR003018">
    <property type="entry name" value="GAF"/>
</dbReference>
<dbReference type="EC" id="2.7.13.3" evidence="2"/>
<dbReference type="PROSITE" id="PS50109">
    <property type="entry name" value="HIS_KIN"/>
    <property type="match status" value="1"/>
</dbReference>
<evidence type="ECO:0000256" key="6">
    <source>
        <dbReference type="PROSITE-ProRule" id="PRU00169"/>
    </source>
</evidence>
<dbReference type="Gene3D" id="3.30.450.20">
    <property type="entry name" value="PAS domain"/>
    <property type="match status" value="2"/>
</dbReference>
<dbReference type="SMART" id="SM00387">
    <property type="entry name" value="HATPase_c"/>
    <property type="match status" value="1"/>
</dbReference>
<evidence type="ECO:0000256" key="3">
    <source>
        <dbReference type="ARBA" id="ARBA00022553"/>
    </source>
</evidence>
<evidence type="ECO:0000256" key="5">
    <source>
        <dbReference type="ARBA" id="ARBA00022777"/>
    </source>
</evidence>
<dbReference type="InterPro" id="IPR035965">
    <property type="entry name" value="PAS-like_dom_sf"/>
</dbReference>
<dbReference type="SUPFAM" id="SSF55874">
    <property type="entry name" value="ATPase domain of HSP90 chaperone/DNA topoisomerase II/histidine kinase"/>
    <property type="match status" value="1"/>
</dbReference>
<dbReference type="Gene3D" id="3.40.50.2300">
    <property type="match status" value="1"/>
</dbReference>
<evidence type="ECO:0000256" key="1">
    <source>
        <dbReference type="ARBA" id="ARBA00000085"/>
    </source>
</evidence>
<gene>
    <name evidence="9" type="ORF">ACFPQ5_21335</name>
</gene>
<keyword evidence="10" id="KW-1185">Reference proteome</keyword>
<dbReference type="InterPro" id="IPR001789">
    <property type="entry name" value="Sig_transdc_resp-reg_receiver"/>
</dbReference>
<evidence type="ECO:0000259" key="7">
    <source>
        <dbReference type="PROSITE" id="PS50109"/>
    </source>
</evidence>
<dbReference type="RefSeq" id="WP_379760574.1">
    <property type="nucleotide sequence ID" value="NZ_JBHSMR010000014.1"/>
</dbReference>
<comment type="catalytic activity">
    <reaction evidence="1">
        <text>ATP + protein L-histidine = ADP + protein N-phospho-L-histidine.</text>
        <dbReference type="EC" id="2.7.13.3"/>
    </reaction>
</comment>
<dbReference type="Pfam" id="PF00512">
    <property type="entry name" value="HisKA"/>
    <property type="match status" value="1"/>
</dbReference>
<protein>
    <recommendedName>
        <fullName evidence="2">histidine kinase</fullName>
        <ecNumber evidence="2">2.7.13.3</ecNumber>
    </recommendedName>
</protein>
<dbReference type="SMART" id="SM00388">
    <property type="entry name" value="HisKA"/>
    <property type="match status" value="1"/>
</dbReference>
<dbReference type="PRINTS" id="PR00344">
    <property type="entry name" value="BCTRLSENSOR"/>
</dbReference>
<dbReference type="SMART" id="SM00065">
    <property type="entry name" value="GAF"/>
    <property type="match status" value="1"/>
</dbReference>
<dbReference type="PANTHER" id="PTHR43547:SF2">
    <property type="entry name" value="HYBRID SIGNAL TRANSDUCTION HISTIDINE KINASE C"/>
    <property type="match status" value="1"/>
</dbReference>
<dbReference type="CDD" id="cd17580">
    <property type="entry name" value="REC_2_DhkD-like"/>
    <property type="match status" value="1"/>
</dbReference>
<evidence type="ECO:0000256" key="2">
    <source>
        <dbReference type="ARBA" id="ARBA00012438"/>
    </source>
</evidence>
<evidence type="ECO:0000256" key="4">
    <source>
        <dbReference type="ARBA" id="ARBA00022679"/>
    </source>
</evidence>
<dbReference type="InterPro" id="IPR029016">
    <property type="entry name" value="GAF-like_dom_sf"/>
</dbReference>
<dbReference type="Proteomes" id="UP001596101">
    <property type="component" value="Unassembled WGS sequence"/>
</dbReference>
<dbReference type="InterPro" id="IPR003661">
    <property type="entry name" value="HisK_dim/P_dom"/>
</dbReference>
<dbReference type="SUPFAM" id="SSF55781">
    <property type="entry name" value="GAF domain-like"/>
    <property type="match status" value="1"/>
</dbReference>
<dbReference type="NCBIfam" id="TIGR00229">
    <property type="entry name" value="sensory_box"/>
    <property type="match status" value="1"/>
</dbReference>
<dbReference type="SMART" id="SM00448">
    <property type="entry name" value="REC"/>
    <property type="match status" value="1"/>
</dbReference>
<evidence type="ECO:0000313" key="10">
    <source>
        <dbReference type="Proteomes" id="UP001596101"/>
    </source>
</evidence>
<dbReference type="EMBL" id="JBHSMR010000014">
    <property type="protein sequence ID" value="MFC5480755.1"/>
    <property type="molecule type" value="Genomic_DNA"/>
</dbReference>
<dbReference type="Pfam" id="PF08448">
    <property type="entry name" value="PAS_4"/>
    <property type="match status" value="2"/>
</dbReference>
<sequence length="824" mass="90091">MPGFLPTDPSQPLTGVRALYAAHDWSTCPLGHPDTWPPELATAVSMSLNSAFPMFVVWGPDLRFLYNDAYAVILGAKHPAALAQPFQRIWAEIWADLVPIIDRALSNKSAFHEDLPLVVVRKGFPEQGYFTFSYSPLHDGSGHVAGMYCTVMETTSRVQSERRAALELKLSDALHPLGTPDDVLGTASALLGEELDLSRATYAEVDDAGLAFTVRYQWNAGGTGELSRESYPLDAFGPTIAALTRAGETLVADDVDSDPRFVDCRAIFRAEGAAAVLTVPLMRSARLVGFLSLNRAQPCHWSDADVRFTRETAERTWAALETARAQAELRAERDRSRYIFDTMVEGFALMDSDWTITRMNVEGLRICRKTAEEVVGRSHWEVFPEVEGSEAGHMLHRAMEQRIAGAVEYRVPQIEGRGGWNEIRAFPTQDGGIAVFFREITDRKQVEEQLKVADQRKDEFLAMLAHELRNPLAPISAAAMLLDMGSLNETRVRHSSAIIGRQVRHMTRLVDDLLDVSRVTRGLIELDRTLLDVRAIVDEAVEQVRPQLGARRQRLALHLPSVPLTVEGDRARLVQVLANLLGNAVKYTPEDGAIEIDAETREGRLVLGVSDNGIGMEPELTERAFDLFAQAKRSSDRSQGGLGLGLALVRNLVELHGGTVTCASPGLGQGSTFTVTLPLAASAASHPPQLEAVSQRTGGLRLLVVDDNVDAATTLAMLLEASGHEVFIEHESLRALELARSARPDACLLDIGLPDIDGNELARRLRAQPETAHSVLIAVSGYGQEADRRLALDAGFAHHLVKPVDLDGLMAVLATVRPDTRDAA</sequence>
<keyword evidence="9" id="KW-0547">Nucleotide-binding</keyword>
<dbReference type="Pfam" id="PF00072">
    <property type="entry name" value="Response_reg"/>
    <property type="match status" value="1"/>
</dbReference>
<dbReference type="InterPro" id="IPR003594">
    <property type="entry name" value="HATPase_dom"/>
</dbReference>
<dbReference type="Gene3D" id="3.30.565.10">
    <property type="entry name" value="Histidine kinase-like ATPase, C-terminal domain"/>
    <property type="match status" value="1"/>
</dbReference>
<keyword evidence="9" id="KW-0067">ATP-binding</keyword>
<dbReference type="CDD" id="cd00075">
    <property type="entry name" value="HATPase"/>
    <property type="match status" value="1"/>
</dbReference>
<dbReference type="InterPro" id="IPR036097">
    <property type="entry name" value="HisK_dim/P_sf"/>
</dbReference>
<proteinExistence type="predicted"/>
<dbReference type="InterPro" id="IPR004358">
    <property type="entry name" value="Sig_transdc_His_kin-like_C"/>
</dbReference>
<keyword evidence="5" id="KW-0418">Kinase</keyword>
<evidence type="ECO:0000313" key="9">
    <source>
        <dbReference type="EMBL" id="MFC5480755.1"/>
    </source>
</evidence>
<dbReference type="Pfam" id="PF01590">
    <property type="entry name" value="GAF"/>
    <property type="match status" value="1"/>
</dbReference>
<dbReference type="PANTHER" id="PTHR43547">
    <property type="entry name" value="TWO-COMPONENT HISTIDINE KINASE"/>
    <property type="match status" value="1"/>
</dbReference>
<dbReference type="InterPro" id="IPR013656">
    <property type="entry name" value="PAS_4"/>
</dbReference>
<dbReference type="Gene3D" id="1.10.287.130">
    <property type="match status" value="1"/>
</dbReference>
<dbReference type="InterPro" id="IPR005467">
    <property type="entry name" value="His_kinase_dom"/>
</dbReference>
<dbReference type="SUPFAM" id="SSF52172">
    <property type="entry name" value="CheY-like"/>
    <property type="match status" value="1"/>
</dbReference>
<dbReference type="CDD" id="cd00082">
    <property type="entry name" value="HisKA"/>
    <property type="match status" value="1"/>
</dbReference>
<dbReference type="Gene3D" id="3.30.450.40">
    <property type="match status" value="1"/>
</dbReference>
<dbReference type="GO" id="GO:0005524">
    <property type="term" value="F:ATP binding"/>
    <property type="evidence" value="ECO:0007669"/>
    <property type="project" value="UniProtKB-KW"/>
</dbReference>
<name>A0ABW0MSE9_9BURK</name>
<keyword evidence="3 6" id="KW-0597">Phosphoprotein</keyword>
<dbReference type="SUPFAM" id="SSF47384">
    <property type="entry name" value="Homodimeric domain of signal transducing histidine kinase"/>
    <property type="match status" value="1"/>
</dbReference>
<dbReference type="PROSITE" id="PS50110">
    <property type="entry name" value="RESPONSE_REGULATORY"/>
    <property type="match status" value="1"/>
</dbReference>
<evidence type="ECO:0000259" key="8">
    <source>
        <dbReference type="PROSITE" id="PS50110"/>
    </source>
</evidence>
<organism evidence="9 10">
    <name type="scientific">Massilia suwonensis</name>
    <dbReference type="NCBI Taxonomy" id="648895"/>
    <lineage>
        <taxon>Bacteria</taxon>
        <taxon>Pseudomonadati</taxon>
        <taxon>Pseudomonadota</taxon>
        <taxon>Betaproteobacteria</taxon>
        <taxon>Burkholderiales</taxon>
        <taxon>Oxalobacteraceae</taxon>
        <taxon>Telluria group</taxon>
        <taxon>Massilia</taxon>
    </lineage>
</organism>
<dbReference type="CDD" id="cd00130">
    <property type="entry name" value="PAS"/>
    <property type="match status" value="1"/>
</dbReference>
<feature type="domain" description="Histidine kinase" evidence="7">
    <location>
        <begin position="463"/>
        <end position="681"/>
    </location>
</feature>